<dbReference type="GeneID" id="110982325"/>
<proteinExistence type="predicted"/>
<reference evidence="2" key="1">
    <citation type="submission" date="2025-08" db="UniProtKB">
        <authorList>
            <consortium name="RefSeq"/>
        </authorList>
    </citation>
    <scope>IDENTIFICATION</scope>
</reference>
<name>A0A8B7YST9_ACAPL</name>
<keyword evidence="1" id="KW-1185">Reference proteome</keyword>
<gene>
    <name evidence="2" type="primary">LOC110982325</name>
</gene>
<evidence type="ECO:0000313" key="2">
    <source>
        <dbReference type="RefSeq" id="XP_022096354.1"/>
    </source>
</evidence>
<organism evidence="1 2">
    <name type="scientific">Acanthaster planci</name>
    <name type="common">Crown-of-thorns starfish</name>
    <dbReference type="NCBI Taxonomy" id="133434"/>
    <lineage>
        <taxon>Eukaryota</taxon>
        <taxon>Metazoa</taxon>
        <taxon>Echinodermata</taxon>
        <taxon>Eleutherozoa</taxon>
        <taxon>Asterozoa</taxon>
        <taxon>Asteroidea</taxon>
        <taxon>Valvatacea</taxon>
        <taxon>Valvatida</taxon>
        <taxon>Acanthasteridae</taxon>
        <taxon>Acanthaster</taxon>
    </lineage>
</organism>
<dbReference type="KEGG" id="aplc:110982325"/>
<evidence type="ECO:0000313" key="1">
    <source>
        <dbReference type="Proteomes" id="UP000694845"/>
    </source>
</evidence>
<sequence length="106" mass="12379">MGESVKETNVTMWRKTVEEAKTLLEEICEWSQLSCKTQRFDFSLTKKKAKQVWLDGLDILNRMSESNRGACLETMWQWARNNYGCNDDGSLQKPSEYMVIYGVKKN</sequence>
<protein>
    <submittedName>
        <fullName evidence="2">Uncharacterized protein LOC110982325</fullName>
    </submittedName>
</protein>
<dbReference type="AlphaFoldDB" id="A0A8B7YST9"/>
<accession>A0A8B7YST9</accession>
<dbReference type="RefSeq" id="XP_022096354.1">
    <property type="nucleotide sequence ID" value="XM_022240662.1"/>
</dbReference>
<dbReference type="Proteomes" id="UP000694845">
    <property type="component" value="Unplaced"/>
</dbReference>